<comment type="caution">
    <text evidence="2">The sequence shown here is derived from an EMBL/GenBank/DDBJ whole genome shotgun (WGS) entry which is preliminary data.</text>
</comment>
<name>A0AAN9XP05_PSOTE</name>
<feature type="region of interest" description="Disordered" evidence="1">
    <location>
        <begin position="156"/>
        <end position="184"/>
    </location>
</feature>
<evidence type="ECO:0000313" key="2">
    <source>
        <dbReference type="EMBL" id="KAK7400540.1"/>
    </source>
</evidence>
<gene>
    <name evidence="2" type="ORF">VNO78_11749</name>
</gene>
<proteinExistence type="predicted"/>
<sequence length="184" mass="19924">MPLALTSPQFQPSSQSNHTCHSPTRSHPYTCLRVPIIPNASASLSLPQIPTVTPYSTPIPTCINSSPSQPLILPFPIPETTTSKIDNNNSPLSTRDPVVHHYRPSTFPMPHASSQPSNLPIFHPHPSQPSSTSTIHTQPSFPMLLNHVTNHLADKVLSHGDGHDSGPSNHNYNRGGNGKPRSPI</sequence>
<accession>A0AAN9XP05</accession>
<evidence type="ECO:0000256" key="1">
    <source>
        <dbReference type="SAM" id="MobiDB-lite"/>
    </source>
</evidence>
<dbReference type="EMBL" id="JAYMYS010000003">
    <property type="protein sequence ID" value="KAK7400540.1"/>
    <property type="molecule type" value="Genomic_DNA"/>
</dbReference>
<evidence type="ECO:0000313" key="3">
    <source>
        <dbReference type="Proteomes" id="UP001386955"/>
    </source>
</evidence>
<reference evidence="2 3" key="1">
    <citation type="submission" date="2024-01" db="EMBL/GenBank/DDBJ databases">
        <title>The genomes of 5 underutilized Papilionoideae crops provide insights into root nodulation and disease resistanc.</title>
        <authorList>
            <person name="Jiang F."/>
        </authorList>
    </citation>
    <scope>NUCLEOTIDE SEQUENCE [LARGE SCALE GENOMIC DNA]</scope>
    <source>
        <strain evidence="2">DUOXIRENSHENG_FW03</strain>
        <tissue evidence="2">Leaves</tissue>
    </source>
</reference>
<organism evidence="2 3">
    <name type="scientific">Psophocarpus tetragonolobus</name>
    <name type="common">Winged bean</name>
    <name type="synonym">Dolichos tetragonolobus</name>
    <dbReference type="NCBI Taxonomy" id="3891"/>
    <lineage>
        <taxon>Eukaryota</taxon>
        <taxon>Viridiplantae</taxon>
        <taxon>Streptophyta</taxon>
        <taxon>Embryophyta</taxon>
        <taxon>Tracheophyta</taxon>
        <taxon>Spermatophyta</taxon>
        <taxon>Magnoliopsida</taxon>
        <taxon>eudicotyledons</taxon>
        <taxon>Gunneridae</taxon>
        <taxon>Pentapetalae</taxon>
        <taxon>rosids</taxon>
        <taxon>fabids</taxon>
        <taxon>Fabales</taxon>
        <taxon>Fabaceae</taxon>
        <taxon>Papilionoideae</taxon>
        <taxon>50 kb inversion clade</taxon>
        <taxon>NPAAA clade</taxon>
        <taxon>indigoferoid/millettioid clade</taxon>
        <taxon>Phaseoleae</taxon>
        <taxon>Psophocarpus</taxon>
    </lineage>
</organism>
<protein>
    <submittedName>
        <fullName evidence="2">Uncharacterized protein</fullName>
    </submittedName>
</protein>
<feature type="region of interest" description="Disordered" evidence="1">
    <location>
        <begin position="1"/>
        <end position="24"/>
    </location>
</feature>
<dbReference type="AlphaFoldDB" id="A0AAN9XP05"/>
<dbReference type="Proteomes" id="UP001386955">
    <property type="component" value="Unassembled WGS sequence"/>
</dbReference>
<keyword evidence="3" id="KW-1185">Reference proteome</keyword>